<proteinExistence type="predicted"/>
<dbReference type="Proteomes" id="UP000309997">
    <property type="component" value="Unassembled WGS sequence"/>
</dbReference>
<name>A0ACC4AT15_POPAL</name>
<dbReference type="EMBL" id="RCHU02000016">
    <property type="protein sequence ID" value="KAL3569364.1"/>
    <property type="molecule type" value="Genomic_DNA"/>
</dbReference>
<keyword evidence="2" id="KW-1185">Reference proteome</keyword>
<reference evidence="1 2" key="1">
    <citation type="journal article" date="2024" name="Plant Biotechnol. J.">
        <title>Genome and CRISPR/Cas9 system of a widespread forest tree (Populus alba) in the world.</title>
        <authorList>
            <person name="Liu Y.J."/>
            <person name="Jiang P.F."/>
            <person name="Han X.M."/>
            <person name="Li X.Y."/>
            <person name="Wang H.M."/>
            <person name="Wang Y.J."/>
            <person name="Wang X.X."/>
            <person name="Zeng Q.Y."/>
        </authorList>
    </citation>
    <scope>NUCLEOTIDE SEQUENCE [LARGE SCALE GENOMIC DNA]</scope>
    <source>
        <strain evidence="2">cv. PAL-ZL1</strain>
    </source>
</reference>
<comment type="caution">
    <text evidence="1">The sequence shown here is derived from an EMBL/GenBank/DDBJ whole genome shotgun (WGS) entry which is preliminary data.</text>
</comment>
<evidence type="ECO:0000313" key="1">
    <source>
        <dbReference type="EMBL" id="KAL3569364.1"/>
    </source>
</evidence>
<gene>
    <name evidence="1" type="ORF">D5086_029254</name>
</gene>
<accession>A0ACC4AT15</accession>
<organism evidence="1 2">
    <name type="scientific">Populus alba</name>
    <name type="common">White poplar</name>
    <dbReference type="NCBI Taxonomy" id="43335"/>
    <lineage>
        <taxon>Eukaryota</taxon>
        <taxon>Viridiplantae</taxon>
        <taxon>Streptophyta</taxon>
        <taxon>Embryophyta</taxon>
        <taxon>Tracheophyta</taxon>
        <taxon>Spermatophyta</taxon>
        <taxon>Magnoliopsida</taxon>
        <taxon>eudicotyledons</taxon>
        <taxon>Gunneridae</taxon>
        <taxon>Pentapetalae</taxon>
        <taxon>rosids</taxon>
        <taxon>fabids</taxon>
        <taxon>Malpighiales</taxon>
        <taxon>Salicaceae</taxon>
        <taxon>Saliceae</taxon>
        <taxon>Populus</taxon>
    </lineage>
</organism>
<evidence type="ECO:0000313" key="2">
    <source>
        <dbReference type="Proteomes" id="UP000309997"/>
    </source>
</evidence>
<sequence>MRNLEELYDATQVMEDTTLFCFHADKDPPEKKKEIGVKRVYKTKAKLVDKGYKQREGIERRSVHAWHDIPQLSLRGRFVE</sequence>
<protein>
    <submittedName>
        <fullName evidence="1">Uncharacterized protein</fullName>
    </submittedName>
</protein>